<gene>
    <name evidence="3" type="ORF">NIES593_05385</name>
</gene>
<evidence type="ECO:0000256" key="1">
    <source>
        <dbReference type="PROSITE-ProRule" id="PRU00339"/>
    </source>
</evidence>
<dbReference type="EMBL" id="MRCB01000004">
    <property type="protein sequence ID" value="OKH25197.1"/>
    <property type="molecule type" value="Genomic_DNA"/>
</dbReference>
<comment type="caution">
    <text evidence="3">The sequence shown here is derived from an EMBL/GenBank/DDBJ whole genome shotgun (WGS) entry which is preliminary data.</text>
</comment>
<dbReference type="PROSITE" id="PS50005">
    <property type="entry name" value="TPR"/>
    <property type="match status" value="1"/>
</dbReference>
<feature type="signal peptide" evidence="2">
    <location>
        <begin position="1"/>
        <end position="32"/>
    </location>
</feature>
<reference evidence="3 4" key="1">
    <citation type="submission" date="2016-11" db="EMBL/GenBank/DDBJ databases">
        <title>Draft Genome Sequences of Nine Cyanobacterial Strains from Diverse Habitats.</title>
        <authorList>
            <person name="Zhu T."/>
            <person name="Hou S."/>
            <person name="Lu X."/>
            <person name="Hess W.R."/>
        </authorList>
    </citation>
    <scope>NUCLEOTIDE SEQUENCE [LARGE SCALE GENOMIC DNA]</scope>
    <source>
        <strain evidence="3 4">NIES-593</strain>
    </source>
</reference>
<dbReference type="RefSeq" id="WP_073598607.1">
    <property type="nucleotide sequence ID" value="NZ_MRCB01000004.1"/>
</dbReference>
<proteinExistence type="predicted"/>
<organism evidence="3 4">
    <name type="scientific">Hydrococcus rivularis NIES-593</name>
    <dbReference type="NCBI Taxonomy" id="1921803"/>
    <lineage>
        <taxon>Bacteria</taxon>
        <taxon>Bacillati</taxon>
        <taxon>Cyanobacteriota</taxon>
        <taxon>Cyanophyceae</taxon>
        <taxon>Pleurocapsales</taxon>
        <taxon>Hydrococcaceae</taxon>
        <taxon>Hydrococcus</taxon>
    </lineage>
</organism>
<dbReference type="Gene3D" id="1.25.40.10">
    <property type="entry name" value="Tetratricopeptide repeat domain"/>
    <property type="match status" value="2"/>
</dbReference>
<feature type="repeat" description="TPR" evidence="1">
    <location>
        <begin position="205"/>
        <end position="238"/>
    </location>
</feature>
<keyword evidence="4" id="KW-1185">Reference proteome</keyword>
<dbReference type="Proteomes" id="UP000186868">
    <property type="component" value="Unassembled WGS sequence"/>
</dbReference>
<keyword evidence="1" id="KW-0802">TPR repeat</keyword>
<sequence>MKARLTTRRQISVTFSVATAIALSLWGNPTLAGDPFRKTNPENIGEKTEAAFEAIFRQGNYKEAKNYLIEVDNTEEANEPLAHAMRASIAYTEKDWETLKTYASKTIETAERLKDQNPVRGNLYVAVGHFLEGAYIYTQQQDPVSALTKLQQVFQYLDAAEASAPDDPELNLIKGYLDLILSVNLPFSSPEQAIARFEKYASPDYLVDRGIAVAYRDLKEYDRALQFAEKALETAPENPELQYLKGQILRKQGKQNKDLGLMKQAFSYFDRALTKEAQLPEAVLIAVRHERKVLEKEMNEFQADRS</sequence>
<dbReference type="InterPro" id="IPR011990">
    <property type="entry name" value="TPR-like_helical_dom_sf"/>
</dbReference>
<evidence type="ECO:0000313" key="4">
    <source>
        <dbReference type="Proteomes" id="UP000186868"/>
    </source>
</evidence>
<dbReference type="InterPro" id="IPR048173">
    <property type="entry name" value="Sll0314-like"/>
</dbReference>
<accession>A0A1U7HNP8</accession>
<dbReference type="AlphaFoldDB" id="A0A1U7HNP8"/>
<evidence type="ECO:0000313" key="3">
    <source>
        <dbReference type="EMBL" id="OKH25197.1"/>
    </source>
</evidence>
<feature type="chain" id="PRO_5013160358" evidence="2">
    <location>
        <begin position="33"/>
        <end position="306"/>
    </location>
</feature>
<dbReference type="OrthoDB" id="505056at2"/>
<evidence type="ECO:0000256" key="2">
    <source>
        <dbReference type="SAM" id="SignalP"/>
    </source>
</evidence>
<dbReference type="SUPFAM" id="SSF48452">
    <property type="entry name" value="TPR-like"/>
    <property type="match status" value="1"/>
</dbReference>
<dbReference type="SMART" id="SM00028">
    <property type="entry name" value="TPR"/>
    <property type="match status" value="2"/>
</dbReference>
<dbReference type="NCBIfam" id="NF041522">
    <property type="entry name" value="TPR_sll0314"/>
    <property type="match status" value="1"/>
</dbReference>
<keyword evidence="2" id="KW-0732">Signal</keyword>
<dbReference type="InterPro" id="IPR019734">
    <property type="entry name" value="TPR_rpt"/>
</dbReference>
<name>A0A1U7HNP8_9CYAN</name>
<dbReference type="STRING" id="1921803.NIES593_05385"/>
<protein>
    <submittedName>
        <fullName evidence="3">Uncharacterized protein</fullName>
    </submittedName>
</protein>
<dbReference type="Pfam" id="PF13374">
    <property type="entry name" value="TPR_10"/>
    <property type="match status" value="1"/>
</dbReference>